<feature type="region of interest" description="Disordered" evidence="1">
    <location>
        <begin position="526"/>
        <end position="552"/>
    </location>
</feature>
<gene>
    <name evidence="2" type="ORF">CEPIT_LOCUS26769</name>
</gene>
<dbReference type="Proteomes" id="UP001152523">
    <property type="component" value="Unassembled WGS sequence"/>
</dbReference>
<evidence type="ECO:0000256" key="1">
    <source>
        <dbReference type="SAM" id="MobiDB-lite"/>
    </source>
</evidence>
<feature type="compositionally biased region" description="Low complexity" evidence="1">
    <location>
        <begin position="10"/>
        <end position="39"/>
    </location>
</feature>
<accession>A0AAV0EQ22</accession>
<dbReference type="AlphaFoldDB" id="A0AAV0EQ22"/>
<comment type="caution">
    <text evidence="2">The sequence shown here is derived from an EMBL/GenBank/DDBJ whole genome shotgun (WGS) entry which is preliminary data.</text>
</comment>
<dbReference type="Pfam" id="PF14223">
    <property type="entry name" value="Retrotran_gag_2"/>
    <property type="match status" value="1"/>
</dbReference>
<dbReference type="PANTHER" id="PTHR47481">
    <property type="match status" value="1"/>
</dbReference>
<feature type="region of interest" description="Disordered" evidence="1">
    <location>
        <begin position="366"/>
        <end position="470"/>
    </location>
</feature>
<sequence>MSSSATAEVPTTTISSAAATPTTAPESVIPTTSMMTQQSSSSTISANLSSGVINSPGLRPSSSTLYSNFPPPPIFSVAEPYTLFRTVPRIPTPPPVVQTPAHTSPPPPPASSYFGSTFSGSPGVIRPAEQSIFGSPMAALAQSVAHITTISQIVTIKLKAVEDYLTWRTQFESFLVSQGLLGIVDGSIEVPPMYTIDFANRQVPNPDYYYWLRVDQTIRCWLFATLTRDVLVDVHDLKHFAAIWTRLQTRFMSASLPRSMELKRLLSTIKKKENQSMELYLREIKNIVDPLAAINSPVSDKELLEYILAGLGPEYKSFVTTVSLFPHQFPFDILQPRLMEEEQKVLSEHQQHLSVGHQAFVAAAAGEQPPANYSTRGRGGRGRAGGRGRTGRGRGRGPPPQYGAPQQLFGAPQPYFGQHPSGGQQSYAGQQGQQLPGGQFVGRQQPGYSSPTYGRPPVPFQGVLSSSSNTTGFPSGEGILGSIPPPVVCQLCFNAGHSALQCPSRFSQPSAPALLANNGESNSALWYPDSGASAHMTPTEGQTLGGGSSAST</sequence>
<feature type="compositionally biased region" description="Basic residues" evidence="1">
    <location>
        <begin position="378"/>
        <end position="395"/>
    </location>
</feature>
<dbReference type="EMBL" id="CAMAPF010000937">
    <property type="protein sequence ID" value="CAH9125443.1"/>
    <property type="molecule type" value="Genomic_DNA"/>
</dbReference>
<feature type="compositionally biased region" description="Low complexity" evidence="1">
    <location>
        <begin position="422"/>
        <end position="442"/>
    </location>
</feature>
<keyword evidence="3" id="KW-1185">Reference proteome</keyword>
<dbReference type="PANTHER" id="PTHR47481:SF10">
    <property type="entry name" value="COPIA-LIKE POLYPROTEIN_RETROTRANSPOSON"/>
    <property type="match status" value="1"/>
</dbReference>
<organism evidence="2 3">
    <name type="scientific">Cuscuta epithymum</name>
    <dbReference type="NCBI Taxonomy" id="186058"/>
    <lineage>
        <taxon>Eukaryota</taxon>
        <taxon>Viridiplantae</taxon>
        <taxon>Streptophyta</taxon>
        <taxon>Embryophyta</taxon>
        <taxon>Tracheophyta</taxon>
        <taxon>Spermatophyta</taxon>
        <taxon>Magnoliopsida</taxon>
        <taxon>eudicotyledons</taxon>
        <taxon>Gunneridae</taxon>
        <taxon>Pentapetalae</taxon>
        <taxon>asterids</taxon>
        <taxon>lamiids</taxon>
        <taxon>Solanales</taxon>
        <taxon>Convolvulaceae</taxon>
        <taxon>Cuscuteae</taxon>
        <taxon>Cuscuta</taxon>
        <taxon>Cuscuta subgen. Cuscuta</taxon>
    </lineage>
</organism>
<name>A0AAV0EQ22_9ASTE</name>
<protein>
    <recommendedName>
        <fullName evidence="4">Retrotransposon gag domain-containing protein</fullName>
    </recommendedName>
</protein>
<evidence type="ECO:0000313" key="3">
    <source>
        <dbReference type="Proteomes" id="UP001152523"/>
    </source>
</evidence>
<reference evidence="2" key="1">
    <citation type="submission" date="2022-07" db="EMBL/GenBank/DDBJ databases">
        <authorList>
            <person name="Macas J."/>
            <person name="Novak P."/>
            <person name="Neumann P."/>
        </authorList>
    </citation>
    <scope>NUCLEOTIDE SEQUENCE</scope>
</reference>
<feature type="region of interest" description="Disordered" evidence="1">
    <location>
        <begin position="1"/>
        <end position="39"/>
    </location>
</feature>
<proteinExistence type="predicted"/>
<feature type="compositionally biased region" description="Gly residues" evidence="1">
    <location>
        <begin position="543"/>
        <end position="552"/>
    </location>
</feature>
<evidence type="ECO:0008006" key="4">
    <source>
        <dbReference type="Google" id="ProtNLM"/>
    </source>
</evidence>
<evidence type="ECO:0000313" key="2">
    <source>
        <dbReference type="EMBL" id="CAH9125443.1"/>
    </source>
</evidence>